<dbReference type="Proteomes" id="UP000327044">
    <property type="component" value="Unassembled WGS sequence"/>
</dbReference>
<dbReference type="EMBL" id="VVIM01000009">
    <property type="protein sequence ID" value="KAB0794064.1"/>
    <property type="molecule type" value="Genomic_DNA"/>
</dbReference>
<protein>
    <recommendedName>
        <fullName evidence="2">Reverse transcriptase domain-containing protein</fullName>
    </recommendedName>
</protein>
<dbReference type="GO" id="GO:0071897">
    <property type="term" value="P:DNA biosynthetic process"/>
    <property type="evidence" value="ECO:0007669"/>
    <property type="project" value="UniProtKB-ARBA"/>
</dbReference>
<organism evidence="3 4">
    <name type="scientific">Photinus pyralis</name>
    <name type="common">Common eastern firefly</name>
    <name type="synonym">Lampyris pyralis</name>
    <dbReference type="NCBI Taxonomy" id="7054"/>
    <lineage>
        <taxon>Eukaryota</taxon>
        <taxon>Metazoa</taxon>
        <taxon>Ecdysozoa</taxon>
        <taxon>Arthropoda</taxon>
        <taxon>Hexapoda</taxon>
        <taxon>Insecta</taxon>
        <taxon>Pterygota</taxon>
        <taxon>Neoptera</taxon>
        <taxon>Endopterygota</taxon>
        <taxon>Coleoptera</taxon>
        <taxon>Polyphaga</taxon>
        <taxon>Elateriformia</taxon>
        <taxon>Elateroidea</taxon>
        <taxon>Lampyridae</taxon>
        <taxon>Lampyrinae</taxon>
        <taxon>Photinus</taxon>
    </lineage>
</organism>
<evidence type="ECO:0000256" key="1">
    <source>
        <dbReference type="SAM" id="MobiDB-lite"/>
    </source>
</evidence>
<keyword evidence="4" id="KW-1185">Reference proteome</keyword>
<evidence type="ECO:0000313" key="4">
    <source>
        <dbReference type="Proteomes" id="UP000327044"/>
    </source>
</evidence>
<dbReference type="InterPro" id="IPR050951">
    <property type="entry name" value="Retrovirus_Pol_polyprotein"/>
</dbReference>
<gene>
    <name evidence="3" type="ORF">PPYR_13684</name>
</gene>
<evidence type="ECO:0000259" key="2">
    <source>
        <dbReference type="PROSITE" id="PS50878"/>
    </source>
</evidence>
<feature type="compositionally biased region" description="Low complexity" evidence="1">
    <location>
        <begin position="27"/>
        <end position="54"/>
    </location>
</feature>
<dbReference type="PROSITE" id="PS50878">
    <property type="entry name" value="RT_POL"/>
    <property type="match status" value="1"/>
</dbReference>
<reference evidence="3 4" key="1">
    <citation type="journal article" date="2018" name="Elife">
        <title>Firefly genomes illuminate parallel origins of bioluminescence in beetles.</title>
        <authorList>
            <person name="Fallon T.R."/>
            <person name="Lower S.E."/>
            <person name="Chang C.H."/>
            <person name="Bessho-Uehara M."/>
            <person name="Martin G.J."/>
            <person name="Bewick A.J."/>
            <person name="Behringer M."/>
            <person name="Debat H.J."/>
            <person name="Wong I."/>
            <person name="Day J.C."/>
            <person name="Suvorov A."/>
            <person name="Silva C.J."/>
            <person name="Stanger-Hall K.F."/>
            <person name="Hall D.W."/>
            <person name="Schmitz R.J."/>
            <person name="Nelson D.R."/>
            <person name="Lewis S.M."/>
            <person name="Shigenobu S."/>
            <person name="Bybee S.M."/>
            <person name="Larracuente A.M."/>
            <person name="Oba Y."/>
            <person name="Weng J.K."/>
        </authorList>
    </citation>
    <scope>NUCLEOTIDE SEQUENCE [LARGE SCALE GENOMIC DNA]</scope>
    <source>
        <strain evidence="3">1611_PpyrPB1</strain>
        <tissue evidence="3">Whole body</tissue>
    </source>
</reference>
<dbReference type="InterPro" id="IPR043128">
    <property type="entry name" value="Rev_trsase/Diguanyl_cyclase"/>
</dbReference>
<dbReference type="CDD" id="cd01647">
    <property type="entry name" value="RT_LTR"/>
    <property type="match status" value="1"/>
</dbReference>
<comment type="caution">
    <text evidence="3">The sequence shown here is derived from an EMBL/GenBank/DDBJ whole genome shotgun (WGS) entry which is preliminary data.</text>
</comment>
<proteinExistence type="predicted"/>
<dbReference type="SUPFAM" id="SSF50630">
    <property type="entry name" value="Acid proteases"/>
    <property type="match status" value="1"/>
</dbReference>
<feature type="compositionally biased region" description="Polar residues" evidence="1">
    <location>
        <begin position="1"/>
        <end position="22"/>
    </location>
</feature>
<dbReference type="InterPro" id="IPR021109">
    <property type="entry name" value="Peptidase_aspartic_dom_sf"/>
</dbReference>
<name>A0A5N4A9S7_PHOPY</name>
<dbReference type="Gene3D" id="3.30.70.270">
    <property type="match status" value="1"/>
</dbReference>
<dbReference type="SUPFAM" id="SSF56672">
    <property type="entry name" value="DNA/RNA polymerases"/>
    <property type="match status" value="1"/>
</dbReference>
<dbReference type="Pfam" id="PF00078">
    <property type="entry name" value="RVT_1"/>
    <property type="match status" value="1"/>
</dbReference>
<dbReference type="InterPro" id="IPR043502">
    <property type="entry name" value="DNA/RNA_pol_sf"/>
</dbReference>
<dbReference type="InterPro" id="IPR000477">
    <property type="entry name" value="RT_dom"/>
</dbReference>
<evidence type="ECO:0000313" key="3">
    <source>
        <dbReference type="EMBL" id="KAB0794064.1"/>
    </source>
</evidence>
<feature type="domain" description="Reverse transcriptase" evidence="2">
    <location>
        <begin position="322"/>
        <end position="500"/>
    </location>
</feature>
<dbReference type="PANTHER" id="PTHR37984:SF13">
    <property type="entry name" value="RIBONUCLEASE H"/>
    <property type="match status" value="1"/>
</dbReference>
<accession>A0A5N4A9S7</accession>
<dbReference type="AlphaFoldDB" id="A0A5N4A9S7"/>
<dbReference type="InParanoid" id="A0A5N4A9S7"/>
<dbReference type="Gene3D" id="2.40.70.10">
    <property type="entry name" value="Acid Proteases"/>
    <property type="match status" value="1"/>
</dbReference>
<feature type="region of interest" description="Disordered" evidence="1">
    <location>
        <begin position="1"/>
        <end position="54"/>
    </location>
</feature>
<dbReference type="Gene3D" id="3.10.10.10">
    <property type="entry name" value="HIV Type 1 Reverse Transcriptase, subunit A, domain 1"/>
    <property type="match status" value="1"/>
</dbReference>
<dbReference type="PANTHER" id="PTHR37984">
    <property type="entry name" value="PROTEIN CBG26694"/>
    <property type="match status" value="1"/>
</dbReference>
<sequence length="530" mass="59592">MMSDQQSNESVNKLSKSQSQKQGPYMSNKSRSQNSQSQGGKLSQSNQSSLSNSRSQFSQQSSKSCYRCARWHNPDTCPARNWDCFTCRTKGHTSRVCKKSKINVVEDTASEVEEDEFELSYIGVVSDNQKAFKIPINVEGNIVNFEIDTGASRSVAHISFFKQFLAHKKLFSVNFSLKVVTGQKVNIVGEVDVLVKSNNGQGLLALVIVESESYFTPLLGRNWLNVLLPDWRNHFLGITSKINDLFCLNSDENSQSIDVGRCIVAVKNKFKVVFNDSPGSIIKGFQASFQLKEGSIPVFHRAYDVPILLEKKVEKELSKMVESCVLEEVMYSQWASPIVIVPKKEKGEIRICVDFKKTVNRVINCDHCRLPTPEDIFASLGGSRYFSIIDLKGAYQQLEVDPQSSPLLTINTHKGLFRFKRLTYGISSAPAIFSAAMPTILSGLPCRNYLDDILVFGDSLQSCYENVIKVLSRLQEYNVKANEKKCQLFKKQVDFLGHRIDEVGIHPLPDKVKCIKECPVPQNVTQLYTT</sequence>